<accession>A0A1G8YLD8</accession>
<evidence type="ECO:0000259" key="1">
    <source>
        <dbReference type="Pfam" id="PF24035"/>
    </source>
</evidence>
<dbReference type="OrthoDB" id="161697at2157"/>
<sequence length="117" mass="13655">MTNHSPRNRAVQRERASLDELFDVLSKPPRRRILTALADANPRDEVEFAPRDFTSDEQREDALVRLHHAHLPKLDEAGFIEWNRGSKTITRGPRFDEIAPLIELITTHRDELPVRWL</sequence>
<feature type="domain" description="DUF7344" evidence="1">
    <location>
        <begin position="22"/>
        <end position="90"/>
    </location>
</feature>
<reference evidence="3" key="1">
    <citation type="submission" date="2016-10" db="EMBL/GenBank/DDBJ databases">
        <authorList>
            <person name="Varghese N."/>
            <person name="Submissions S."/>
        </authorList>
    </citation>
    <scope>NUCLEOTIDE SEQUENCE [LARGE SCALE GENOMIC DNA]</scope>
    <source>
        <strain evidence="3">B4,CECT 8067,JCM 17497</strain>
    </source>
</reference>
<organism evidence="2 3">
    <name type="scientific">Natronorubrum texcoconense</name>
    <dbReference type="NCBI Taxonomy" id="1095776"/>
    <lineage>
        <taxon>Archaea</taxon>
        <taxon>Methanobacteriati</taxon>
        <taxon>Methanobacteriota</taxon>
        <taxon>Stenosarchaea group</taxon>
        <taxon>Halobacteria</taxon>
        <taxon>Halobacteriales</taxon>
        <taxon>Natrialbaceae</taxon>
        <taxon>Natronorubrum</taxon>
    </lineage>
</organism>
<dbReference type="EMBL" id="FNFE01000002">
    <property type="protein sequence ID" value="SDK03581.1"/>
    <property type="molecule type" value="Genomic_DNA"/>
</dbReference>
<dbReference type="AlphaFoldDB" id="A0A1G8YLD8"/>
<dbReference type="Proteomes" id="UP000198882">
    <property type="component" value="Unassembled WGS sequence"/>
</dbReference>
<name>A0A1G8YLD8_9EURY</name>
<dbReference type="InterPro" id="IPR055768">
    <property type="entry name" value="DUF7344"/>
</dbReference>
<evidence type="ECO:0000313" key="3">
    <source>
        <dbReference type="Proteomes" id="UP000198882"/>
    </source>
</evidence>
<dbReference type="Gene3D" id="1.10.10.10">
    <property type="entry name" value="Winged helix-like DNA-binding domain superfamily/Winged helix DNA-binding domain"/>
    <property type="match status" value="1"/>
</dbReference>
<dbReference type="RefSeq" id="WP_090305696.1">
    <property type="nucleotide sequence ID" value="NZ_FNFE01000002.1"/>
</dbReference>
<protein>
    <recommendedName>
        <fullName evidence="1">DUF7344 domain-containing protein</fullName>
    </recommendedName>
</protein>
<keyword evidence="3" id="KW-1185">Reference proteome</keyword>
<dbReference type="Pfam" id="PF24035">
    <property type="entry name" value="DUF7344"/>
    <property type="match status" value="1"/>
</dbReference>
<evidence type="ECO:0000313" key="2">
    <source>
        <dbReference type="EMBL" id="SDK03581.1"/>
    </source>
</evidence>
<proteinExistence type="predicted"/>
<dbReference type="InterPro" id="IPR036388">
    <property type="entry name" value="WH-like_DNA-bd_sf"/>
</dbReference>
<gene>
    <name evidence="2" type="ORF">SAMN04515672_2211</name>
</gene>